<evidence type="ECO:0000256" key="2">
    <source>
        <dbReference type="ARBA" id="ARBA00022450"/>
    </source>
</evidence>
<dbReference type="InterPro" id="IPR001031">
    <property type="entry name" value="Thioesterase"/>
</dbReference>
<dbReference type="PANTHER" id="PTHR45527">
    <property type="entry name" value="NONRIBOSOMAL PEPTIDE SYNTHETASE"/>
    <property type="match status" value="1"/>
</dbReference>
<evidence type="ECO:0000256" key="4">
    <source>
        <dbReference type="SAM" id="MobiDB-lite"/>
    </source>
</evidence>
<sequence length="4692" mass="497362">MNEYVPTHTSYLSAAQHALWTTQQAIPDVPINAAQYVEIDGPINVDEFVHHTSEAVRRSKFMQVRFEDSDDGLVGVYDPSLHYWADVIDLRGEDDPRSTAEAMMREDYSRPLDPRVDRTTRGCLFILGDEKFLVYNRAHHLVTDGIGAKERMVEALAAYTAGVKGTPLPAEKPVDFDLPARADAKYRSSSRFETDRAYWREAMAGVGMGRTLAHRHGAPAAIGWSGAAPIPDATMKLLHRVAEQHSTILPTLITAAFGAYLSRAADGDEVIFQFPVAARTTAELRSTPLPVANTVPLRTHVAADGTVESALQTTQSALMGALRHQRYRGEDIWADVAADETSGRTPRTAAQERSGPMLNLMLFDREFPCGDATATFHILTVGLADDLTINIYPLPGKSGSDSLMVGFEANPNRYAQAEVDEHHRQFLGMLETFSRALLEAPGMLVGDLGFVGVGGLDTSSPSGSDYSSSGGGFEVRDARGHRVPAWMTGEIWVDGERTGDLGHIDGTSGELVVDHRLADQVVVDGVRVDLGELEQAALEVVGVQAVVAVAGATGLGIGILADDNADRDRLPAAVRRRVNSVVPQVIWPDKVALIDSVPTTASGVADRDAVALLLAATRSAPKPYSAPRTPTEEAVAEAVAAIVGVERPSMDDDLVQLGANSMAFMQLAAHLGASLKVVVGVRELNDVATLRDLATVIEKAAPRRESAGGAVQYRPTRAQQEIWLLNRADQHAIVYHLPVHLSLVAGVTADIVRKALIDVAGRHEALRTIYPDDDGEPLASVRSVADAIAAAPITRATLDAAGIERAVSTPFDLTVAAPWRAVIDESGDTVDLVLVAHHIAIDEWSLPIVLEDFSHAVQARMAGDEPLWQSEAIGFSATLEARDPSEDSAGKFYWLRTLRRAPTQIVLPAPATAHTAGLTRGPATYLRRTIDGDIRDAAVERARTADTTLNSLLCVALSTTLSDYTDTDDLVLSMPVAGRETSDELHQVGMYVQTVPLRTNGIRKLIVTEALTRVGASVSKALQHAASAPTGLSDVIFAYHADQPDVTASGIIADGDSLPTFQARTALEFSIVDGPDGLEVTLTVASQHVDVGAAEHILDRFLATVAGLAQADGAGPVVACAPVTAWPARTSRTTLLIDPVDALLRHTASRPHATALVAGDDRLTYRQLTARARDLAARLTQLGVRHGDRVALMTPGGSDTVVAMIATLMIDAVYVPVDPDHPQARIDLLLNATEPAALVTAGLRVTSGAGLAVADPIPGGAYVIHTSGSTGVPKGVVVTRANVAAMLGAALDVVGADERDVWSWVHSYTFDFSVWEILGALASGGSVVAVDRVTVRDPRLLAATLDLHAVTILSQTPTAFGVLTDPAVVGPGALAMVRAVVFGGEALSPAALRGFVDRRVGVGGGGFDTSSPSGSDYSTTGERSPSGSDYSTTGQGGSECSTGGQGGSDYSTSGGRAEYSTGGEGGSGRGLRLINMYGITETTVHLTACDVDVDDERSIVGAPLDGVAWAVLDSRLTPVPTGAVGDLYIAGEQLSLGYLNAPALTAARFVADPAGSGARMYRTGDRVREVEPGRLVYLGRVDDQVQLRGHRIELGEIATVLRSVPGVGDVRVMVAPGQTAGDERLVAFVTEDGFANRDALLALTEAALLDACVARLPAYAVPARVCIVEGYPMTPTGKLDREKLLAGLLDSPTSSRELAGLETAVAAAMHAVIGDGADPSPDTNFFAAGGTSLSAARFAAALAAAGHPVGVGDIFDHPTVEGLARMIENASSSDASAEHLPSLGVQRDEPQHLPLTPEQMDIWLRWRTQPDFTGYLMPLAIPVPASPDTVRRAVATIVGRHDALRTSFPLHDASPYQRRWSDDELAEYLAGELSTRVPATSAETALSSLVTPIDVGAALPWRVRVTEFYGETWILVVVHHIAVDGESLPILRDELAREISGSTGAANTVDYRQYTMWRDETVRAREAELVAHWSSAFTEPVRPLMLPEINLRAAANDEAEVAVHRASGSLADSLTGALDALAVQRRTTAFIVVHTALAAVLARQGDSPVVTIGTAVSGRLDPRLATVPGLFARAVPLHTAIDLDLPFGELLARVTDVDLGAFAHSDLPLTAIADIADPGRAGAGTPLFEVSFGMVPDEVVSGWSGGGGLDTPSRRLLDQRGDRLGGGDGLDTPSRLAARRLLDQRKGGVGLDQREGGVGLDQREGGEGDAFGVPLFGIDVSMYRADGHLHLTMTCTDRVASAERLDALCRLVIDTLGRAVTDVDRPTTALLTGADAVPQSARPAETLADLLSTGLADHPDAIAVHDGTALTNVELDRLATTLARDLIARGIGPGDIVVQQLPRSVWGVIATVAVARTGAAFVNVDPADPAERRRSVVARCRPRAVLTLTDHARELDPSTAVIAVDQITPPAETAPFDVTERVRPLRVDDAAYLTFTSGTTGTPKGVVVTHRGLAGWARDTVTRLHLTEDDRVLHTYAVGFDAHLMGIVPARIVGAPIVICPPDVIAADDLRDVITHHDVTVLLSTPSVLATLHPHELRGVRHVAVGGEPLGAALVRDWTSVATMSNEYGPTESTVAVSSARFTDPVDGSVPIGAPIAGVTAHVLDSRLRAVPAHTVGELYVAGSCLARGYLDDPALTAAAFIADPAGSGERMYRTGDLVHRRADGTLVIHGRTDDQVKIRGIRLEPSEIDVALTRLPEVANAVTAVRTTAGGEKILVSWVAAEPGTDIRPDTLRTELSHVLPRSIIPSDIISVASLPIGRNGKVDLAALPEPETVPTTAVTALSHATHHLVAGIWAEVLDVPVDHLDADADFFAVGGTSLSATRVSSRLAAATGVDVPVRVLFESRSLRAVADYLDEQRGADTGSAPESLPVPEHLPLAHPQRRMWIHHRYDPESTAYHVPVVIRIAGDIDIAALQKAVDAVVDTHAVLRTVYPDTEAGPVQRILDRAGPVLRHETVETGDERVAIDDFLSAPFDLEHEPGFRAVVLEVGERGETRERYFVAALHHIAIDGWSMRILLHDLLRAYRGEILPGPADGALSYADFTQWQTHRLGGPDDPASRYTAELGHWMSTLDGVVEPFRIPGRRATELEPGRLSARMDRAIGDRLRQAASGMSATVFHLAHAALVATLGQWTGRWDGVVGVPVHGRTAADWESVVGMFVNTVALRTRVAVDEPIGAVVAQARDVALTAADHAEVPYDAVARAVRPNAHDGFDPLISVLLVNEDVLPTISDDMLTGGPDDANGWRAAVVDAISTVDAKFDIEVVLAEDDGAIVVTVVHSGYIPRDVAGELLDDFTTLLVAAAGDVAAPFPLLDGRVVEAPVDLGTERVVAVPQDRALVGSVVGVMAEVLGVPESAVVEGDDFFTLGGTSLSATRVTSTLGRELGVRVPTRLLFENPGPVELARAVSELRTTDTDVRTAVEGVRAVGGGGEDLPLAPTQRRMWVNSQLLGDVSIYAVPVVVPVPSGVDAAHVIDAVHTVVGRHAALRTRFLTTSDGPRQRIVSEWRPEIRRMAADSTGAALGEFGEPFDLAAGPPVRVWLMESGTAPVAVVMLAHHIVLDGESAVIVGDELTALLSGTAPAEAAVGFDVVARRMAADEERSRADHSAFWADTLDGYSGRLDLTPRRPVTRDLRTATVEFALDAQTSGLVGLAARGARASDFHVLHAGVALALAIQAGTDDVAVATPVSLRRDADSARTVGMLISTVVLRTRFAPGLTAAGLIEYVRDTDLAASDHAAIAFDDVVAIVDPPREPGRHPLVQVAFSVADGSAVGWSGADGGLLDARSEFDVHVVAMESADGWRLRLEYARDLFDEALIRALGERMVAGVAAVVGDRGRALSSVDLLSAGEREFVAGWAGWSRYAASPSGSSATRPAVGEAVVPFADRVASERSEAAYRDHDQTPTPFADRVASERSEAAYRDHGHAPLLGDLLAAAVEQYPTKPAIADGTRTLTYRELDDWVSETARALRAREIGVGDVVAVVIPRSIESVVALWAVTRIGGVCVPVDVTYPAARLDQVVTATGATLIVPDDVPPQPTEHVVPEPVIRVSPDELAYVITTSGTTGTPNIVGVPHRGVHRVASLGDVTDSDRVGMAISPGFDATFHDLLLPLATGATLVVVPADVSGGHDLTDFLREQRVTVFTATPSVMRTLTAPDITSLRLVYIGGEALTADLADTWARHAQVVNIYGPTETTVTVSTGPYRAGGPVRIGRPRPGIGALVLDRQLRPVPPGVAGELYVTGTGVARGYLGDPALTAASFVATADGRRGYRTGDVVRWDRATGELVYLGRADRQVKVRGQRVEPAEIDAVLMNAGAAQSVTVLRDGPAGPALVAYVVSPDTPTRQLRDRCRAMLPRHMVPSRIVEIATLPLTGAGKLDANRLPEPEWVRSRRAPTTPIDHAVVDAFGAVLGVDVGMDDDFFAVGGNSLALLSLRDELVRRTGVAVSVPEMFAHSTPQEIAELIERPEGETDDRVVRLSGSGDDARNPVWCVHTAAGVVEQFRPLADALTSTPVMGLQLPELIDATRDMPTSLTEMATRHVTAMRAVQQTGPYRLIGWSVGGVIAHEIARQLVEAGEEVALLVLLDPRTPSELDSVPDDELRETNPLRDAAERRDPVAVRRFDERSATMARAARSYDLRPFPVAKVLYVAATDNPDPGAWGRVVGGDVEVMAVDSTHATLGDPGVMGHIAQRLEEEL</sequence>
<dbReference type="GO" id="GO:0005737">
    <property type="term" value="C:cytoplasm"/>
    <property type="evidence" value="ECO:0007669"/>
    <property type="project" value="TreeGrafter"/>
</dbReference>
<feature type="region of interest" description="Disordered" evidence="4">
    <location>
        <begin position="1405"/>
        <end position="1466"/>
    </location>
</feature>
<dbReference type="InterPro" id="IPR009081">
    <property type="entry name" value="PP-bd_ACP"/>
</dbReference>
<dbReference type="InterPro" id="IPR020806">
    <property type="entry name" value="PKS_PP-bd"/>
</dbReference>
<dbReference type="SUPFAM" id="SSF52777">
    <property type="entry name" value="CoA-dependent acyltransferases"/>
    <property type="match status" value="10"/>
</dbReference>
<feature type="region of interest" description="Disordered" evidence="4">
    <location>
        <begin position="2144"/>
        <end position="2169"/>
    </location>
</feature>
<evidence type="ECO:0000256" key="3">
    <source>
        <dbReference type="ARBA" id="ARBA00022553"/>
    </source>
</evidence>
<dbReference type="PROSITE" id="PS00455">
    <property type="entry name" value="AMP_BINDING"/>
    <property type="match status" value="2"/>
</dbReference>
<organism evidence="6 7">
    <name type="scientific">Gordonia insulae</name>
    <dbReference type="NCBI Taxonomy" id="2420509"/>
    <lineage>
        <taxon>Bacteria</taxon>
        <taxon>Bacillati</taxon>
        <taxon>Actinomycetota</taxon>
        <taxon>Actinomycetes</taxon>
        <taxon>Mycobacteriales</taxon>
        <taxon>Gordoniaceae</taxon>
        <taxon>Gordonia</taxon>
    </lineage>
</organism>
<evidence type="ECO:0000313" key="6">
    <source>
        <dbReference type="EMBL" id="AZG48096.1"/>
    </source>
</evidence>
<feature type="compositionally biased region" description="Basic and acidic residues" evidence="4">
    <location>
        <begin position="2152"/>
        <end position="2165"/>
    </location>
</feature>
<dbReference type="InterPro" id="IPR045851">
    <property type="entry name" value="AMP-bd_C_sf"/>
</dbReference>
<dbReference type="GO" id="GO:0043041">
    <property type="term" value="P:amino acid activation for nonribosomal peptide biosynthetic process"/>
    <property type="evidence" value="ECO:0007669"/>
    <property type="project" value="TreeGrafter"/>
</dbReference>
<accession>A0A3G8JT96</accession>
<dbReference type="PROSITE" id="PS00012">
    <property type="entry name" value="PHOSPHOPANTETHEINE"/>
    <property type="match status" value="1"/>
</dbReference>
<dbReference type="PANTHER" id="PTHR45527:SF1">
    <property type="entry name" value="FATTY ACID SYNTHASE"/>
    <property type="match status" value="1"/>
</dbReference>
<keyword evidence="2" id="KW-0596">Phosphopantetheine</keyword>
<dbReference type="NCBIfam" id="NF003417">
    <property type="entry name" value="PRK04813.1"/>
    <property type="match status" value="6"/>
</dbReference>
<evidence type="ECO:0000313" key="7">
    <source>
        <dbReference type="Proteomes" id="UP000271469"/>
    </source>
</evidence>
<dbReference type="NCBIfam" id="TIGR01733">
    <property type="entry name" value="AA-adenyl-dom"/>
    <property type="match status" value="2"/>
</dbReference>
<feature type="compositionally biased region" description="Polar residues" evidence="4">
    <location>
        <begin position="1409"/>
        <end position="1430"/>
    </location>
</feature>
<dbReference type="InterPro" id="IPR036736">
    <property type="entry name" value="ACP-like_sf"/>
</dbReference>
<dbReference type="InterPro" id="IPR006162">
    <property type="entry name" value="Ppantetheine_attach_site"/>
</dbReference>
<dbReference type="Gene3D" id="3.40.50.12780">
    <property type="entry name" value="N-terminal domain of ligase-like"/>
    <property type="match status" value="4"/>
</dbReference>
<dbReference type="Pfam" id="PF00975">
    <property type="entry name" value="Thioesterase"/>
    <property type="match status" value="1"/>
</dbReference>
<dbReference type="GO" id="GO:0008610">
    <property type="term" value="P:lipid biosynthetic process"/>
    <property type="evidence" value="ECO:0007669"/>
    <property type="project" value="UniProtKB-ARBA"/>
</dbReference>
<proteinExistence type="predicted"/>
<evidence type="ECO:0000256" key="1">
    <source>
        <dbReference type="ARBA" id="ARBA00001957"/>
    </source>
</evidence>
<dbReference type="InterPro" id="IPR029058">
    <property type="entry name" value="AB_hydrolase_fold"/>
</dbReference>
<dbReference type="InterPro" id="IPR000873">
    <property type="entry name" value="AMP-dep_synth/lig_dom"/>
</dbReference>
<dbReference type="Gene3D" id="3.30.559.10">
    <property type="entry name" value="Chloramphenicol acetyltransferase-like domain"/>
    <property type="match status" value="5"/>
</dbReference>
<dbReference type="GO" id="GO:0003824">
    <property type="term" value="F:catalytic activity"/>
    <property type="evidence" value="ECO:0007669"/>
    <property type="project" value="InterPro"/>
</dbReference>
<feature type="domain" description="Carrier" evidence="5">
    <location>
        <begin position="1696"/>
        <end position="1771"/>
    </location>
</feature>
<dbReference type="Pfam" id="PF00550">
    <property type="entry name" value="PP-binding"/>
    <property type="match status" value="5"/>
</dbReference>
<dbReference type="SMART" id="SM00823">
    <property type="entry name" value="PKS_PP"/>
    <property type="match status" value="5"/>
</dbReference>
<dbReference type="Pfam" id="PF00501">
    <property type="entry name" value="AMP-binding"/>
    <property type="match status" value="5"/>
</dbReference>
<dbReference type="PROSITE" id="PS50075">
    <property type="entry name" value="CARRIER"/>
    <property type="match status" value="5"/>
</dbReference>
<keyword evidence="3" id="KW-0597">Phosphoprotein</keyword>
<feature type="domain" description="Carrier" evidence="5">
    <location>
        <begin position="2782"/>
        <end position="2859"/>
    </location>
</feature>
<dbReference type="SUPFAM" id="SSF53474">
    <property type="entry name" value="alpha/beta-Hydrolases"/>
    <property type="match status" value="1"/>
</dbReference>
<reference evidence="6 7" key="1">
    <citation type="submission" date="2018-11" db="EMBL/GenBank/DDBJ databases">
        <title>Gordonia insulae sp. nov., isolated from an island soil.</title>
        <authorList>
            <person name="Kim Y.S."/>
            <person name="Kim S.B."/>
        </authorList>
    </citation>
    <scope>NUCLEOTIDE SEQUENCE [LARGE SCALE GENOMIC DNA]</scope>
    <source>
        <strain evidence="6 7">MMS17-SY073</strain>
    </source>
</reference>
<dbReference type="Proteomes" id="UP000271469">
    <property type="component" value="Chromosome"/>
</dbReference>
<dbReference type="RefSeq" id="WP_232017041.1">
    <property type="nucleotide sequence ID" value="NZ_CP033972.1"/>
</dbReference>
<comment type="cofactor">
    <cofactor evidence="1">
        <name>pantetheine 4'-phosphate</name>
        <dbReference type="ChEBI" id="CHEBI:47942"/>
    </cofactor>
</comment>
<dbReference type="Gene3D" id="3.30.300.30">
    <property type="match status" value="4"/>
</dbReference>
<dbReference type="Pfam" id="PF13193">
    <property type="entry name" value="AMP-binding_C"/>
    <property type="match status" value="2"/>
</dbReference>
<dbReference type="InterPro" id="IPR020845">
    <property type="entry name" value="AMP-binding_CS"/>
</dbReference>
<keyword evidence="7" id="KW-1185">Reference proteome</keyword>
<dbReference type="SUPFAM" id="SSF47336">
    <property type="entry name" value="ACP-like"/>
    <property type="match status" value="5"/>
</dbReference>
<dbReference type="InterPro" id="IPR001242">
    <property type="entry name" value="Condensation_dom"/>
</dbReference>
<dbReference type="CDD" id="cd05930">
    <property type="entry name" value="A_NRPS"/>
    <property type="match status" value="2"/>
</dbReference>
<dbReference type="SUPFAM" id="SSF56801">
    <property type="entry name" value="Acetyl-CoA synthetase-like"/>
    <property type="match status" value="5"/>
</dbReference>
<dbReference type="InterPro" id="IPR023213">
    <property type="entry name" value="CAT-like_dom_sf"/>
</dbReference>
<dbReference type="GO" id="GO:0031177">
    <property type="term" value="F:phosphopantetheine binding"/>
    <property type="evidence" value="ECO:0007669"/>
    <property type="project" value="InterPro"/>
</dbReference>
<dbReference type="Gene3D" id="3.30.559.30">
    <property type="entry name" value="Nonribosomal peptide synthetase, condensation domain"/>
    <property type="match status" value="5"/>
</dbReference>
<feature type="domain" description="Carrier" evidence="5">
    <location>
        <begin position="626"/>
        <end position="701"/>
    </location>
</feature>
<dbReference type="SMART" id="SM00824">
    <property type="entry name" value="PKS_TE"/>
    <property type="match status" value="1"/>
</dbReference>
<dbReference type="KEGG" id="gom:D7316_04709"/>
<evidence type="ECO:0000259" key="5">
    <source>
        <dbReference type="PROSITE" id="PS50075"/>
    </source>
</evidence>
<gene>
    <name evidence="6" type="primary">srfAB</name>
    <name evidence="6" type="ORF">D7316_04709</name>
</gene>
<dbReference type="Pfam" id="PF00668">
    <property type="entry name" value="Condensation"/>
    <property type="match status" value="5"/>
</dbReference>
<name>A0A3G8JT96_9ACTN</name>
<protein>
    <submittedName>
        <fullName evidence="6">Surfactin synthase subunit 2</fullName>
    </submittedName>
</protein>
<dbReference type="UniPathway" id="UPA00011"/>
<dbReference type="Gene3D" id="3.40.50.1820">
    <property type="entry name" value="alpha/beta hydrolase"/>
    <property type="match status" value="1"/>
</dbReference>
<dbReference type="EMBL" id="CP033972">
    <property type="protein sequence ID" value="AZG48096.1"/>
    <property type="molecule type" value="Genomic_DNA"/>
</dbReference>
<dbReference type="InterPro" id="IPR042099">
    <property type="entry name" value="ANL_N_sf"/>
</dbReference>
<dbReference type="InterPro" id="IPR020802">
    <property type="entry name" value="TesA-like"/>
</dbReference>
<dbReference type="Gene3D" id="1.10.1200.10">
    <property type="entry name" value="ACP-like"/>
    <property type="match status" value="4"/>
</dbReference>
<dbReference type="InterPro" id="IPR025110">
    <property type="entry name" value="AMP-bd_C"/>
</dbReference>
<dbReference type="GO" id="GO:0044550">
    <property type="term" value="P:secondary metabolite biosynthetic process"/>
    <property type="evidence" value="ECO:0007669"/>
    <property type="project" value="TreeGrafter"/>
</dbReference>
<feature type="domain" description="Carrier" evidence="5">
    <location>
        <begin position="3332"/>
        <end position="3409"/>
    </location>
</feature>
<dbReference type="InterPro" id="IPR010071">
    <property type="entry name" value="AA_adenyl_dom"/>
</dbReference>
<feature type="domain" description="Carrier" evidence="5">
    <location>
        <begin position="4389"/>
        <end position="4463"/>
    </location>
</feature>